<accession>A0A1G2LS80</accession>
<dbReference type="Proteomes" id="UP000177171">
    <property type="component" value="Unassembled WGS sequence"/>
</dbReference>
<evidence type="ECO:0000313" key="2">
    <source>
        <dbReference type="Proteomes" id="UP000177171"/>
    </source>
</evidence>
<name>A0A1G2LS80_9BACT</name>
<reference evidence="1 2" key="1">
    <citation type="journal article" date="2016" name="Nat. Commun.">
        <title>Thousands of microbial genomes shed light on interconnected biogeochemical processes in an aquifer system.</title>
        <authorList>
            <person name="Anantharaman K."/>
            <person name="Brown C.T."/>
            <person name="Hug L.A."/>
            <person name="Sharon I."/>
            <person name="Castelle C.J."/>
            <person name="Probst A.J."/>
            <person name="Thomas B.C."/>
            <person name="Singh A."/>
            <person name="Wilkins M.J."/>
            <person name="Karaoz U."/>
            <person name="Brodie E.L."/>
            <person name="Williams K.H."/>
            <person name="Hubbard S.S."/>
            <person name="Banfield J.F."/>
        </authorList>
    </citation>
    <scope>NUCLEOTIDE SEQUENCE [LARGE SCALE GENOMIC DNA]</scope>
</reference>
<comment type="caution">
    <text evidence="1">The sequence shown here is derived from an EMBL/GenBank/DDBJ whole genome shotgun (WGS) entry which is preliminary data.</text>
</comment>
<sequence>MYGLKFRGRPPIRFAESVQDVVHFKNPYTQAIADRSVPMTEEFVDAVIAQSIFGWEGRHPAPVLDEDGNFQGTDLDLLSFLVPIAERGAVIELPSYRSRRVSVAKANERHIGEGNRFGAVTGLTSNQDVFSFSIRIWDNTVVVRDPETERESVGAFRNFMLVDVTGKWHDGWDRIVWDPIAKENDFLTKNGLWTGNTVYFKNAVHPNRWQSVFGAPYLLLKMLIERLREESSFYRQEVTRLEAHGLELPEGEKKESGPTVSSVEQQKIKVETLEALIDMPVFNGTYRSVPNTEEGLVQAYRHQKKLTWTLKPKAQLVVRADELAYFLYGKDRVASWMSERGWKTFTPPRGRTVWKQMVLSNDVAYRFRRKIVTETVATNFS</sequence>
<dbReference type="AlphaFoldDB" id="A0A1G2LS80"/>
<evidence type="ECO:0000313" key="1">
    <source>
        <dbReference type="EMBL" id="OHA14490.1"/>
    </source>
</evidence>
<proteinExistence type="predicted"/>
<organism evidence="1 2">
    <name type="scientific">Candidatus Sungbacteria bacterium RIFCSPLOWO2_12_FULL_41_11</name>
    <dbReference type="NCBI Taxonomy" id="1802286"/>
    <lineage>
        <taxon>Bacteria</taxon>
        <taxon>Candidatus Sungiibacteriota</taxon>
    </lineage>
</organism>
<gene>
    <name evidence="1" type="ORF">A3G49_06615</name>
</gene>
<dbReference type="EMBL" id="MHQY01000007">
    <property type="protein sequence ID" value="OHA14490.1"/>
    <property type="molecule type" value="Genomic_DNA"/>
</dbReference>
<protein>
    <submittedName>
        <fullName evidence="1">Uncharacterized protein</fullName>
    </submittedName>
</protein>